<dbReference type="PANTHER" id="PTHR42901:SF1">
    <property type="entry name" value="ALCOHOL DEHYDROGENASE"/>
    <property type="match status" value="1"/>
</dbReference>
<proteinExistence type="inferred from homology"/>
<dbReference type="SMART" id="SM00822">
    <property type="entry name" value="PKS_KR"/>
    <property type="match status" value="1"/>
</dbReference>
<evidence type="ECO:0000313" key="5">
    <source>
        <dbReference type="Proteomes" id="UP000011761"/>
    </source>
</evidence>
<dbReference type="KEGG" id="bcom:BAUCODRAFT_122411"/>
<dbReference type="GeneID" id="19107688"/>
<comment type="similarity">
    <text evidence="1">Belongs to the short-chain dehydrogenases/reductases (SDR) family.</text>
</comment>
<dbReference type="RefSeq" id="XP_007676497.1">
    <property type="nucleotide sequence ID" value="XM_007678307.1"/>
</dbReference>
<dbReference type="EMBL" id="KB445555">
    <property type="protein sequence ID" value="EMC96406.1"/>
    <property type="molecule type" value="Genomic_DNA"/>
</dbReference>
<dbReference type="Proteomes" id="UP000011761">
    <property type="component" value="Unassembled WGS sequence"/>
</dbReference>
<dbReference type="InterPro" id="IPR057326">
    <property type="entry name" value="KR_dom"/>
</dbReference>
<dbReference type="PANTHER" id="PTHR42901">
    <property type="entry name" value="ALCOHOL DEHYDROGENASE"/>
    <property type="match status" value="1"/>
</dbReference>
<sequence>MAEEIFTVKSLPRPTKTYHTETYDRIAPSNSDHDNKTVLITGGATGIGFEIARSFAKSGVSRIILLSRSPDHLALAREKLEAEFSKCKVETYSVSITNHARVMQIVKEVGSIDVMVLSAAAQEPFTTFNDHTVAEMDAFFQTNVIACFNLVKLYIDLPMEPSGSKTIINISSASAHFVVPQQPGYGPSKTAFAALMQHAASEYTPEKGVRIVSLHPGTIYTEAAATVFAKDALEWEDIHLPGGFCTWLATPEANFLHGKFVWAQWDVDELLAVKERVKKDPSFLTIGLVQ</sequence>
<dbReference type="InterPro" id="IPR036291">
    <property type="entry name" value="NAD(P)-bd_dom_sf"/>
</dbReference>
<dbReference type="SUPFAM" id="SSF51735">
    <property type="entry name" value="NAD(P)-binding Rossmann-fold domains"/>
    <property type="match status" value="1"/>
</dbReference>
<dbReference type="GO" id="GO:0016491">
    <property type="term" value="F:oxidoreductase activity"/>
    <property type="evidence" value="ECO:0007669"/>
    <property type="project" value="UniProtKB-KW"/>
</dbReference>
<accession>M2MIA6</accession>
<dbReference type="PRINTS" id="PR00081">
    <property type="entry name" value="GDHRDH"/>
</dbReference>
<dbReference type="CDD" id="cd05233">
    <property type="entry name" value="SDR_c"/>
    <property type="match status" value="1"/>
</dbReference>
<keyword evidence="5" id="KW-1185">Reference proteome</keyword>
<dbReference type="Pfam" id="PF00106">
    <property type="entry name" value="adh_short"/>
    <property type="match status" value="1"/>
</dbReference>
<dbReference type="AlphaFoldDB" id="M2MIA6"/>
<evidence type="ECO:0000256" key="2">
    <source>
        <dbReference type="ARBA" id="ARBA00023002"/>
    </source>
</evidence>
<evidence type="ECO:0000259" key="3">
    <source>
        <dbReference type="SMART" id="SM00822"/>
    </source>
</evidence>
<keyword evidence="2" id="KW-0560">Oxidoreductase</keyword>
<dbReference type="Gene3D" id="3.40.50.720">
    <property type="entry name" value="NAD(P)-binding Rossmann-like Domain"/>
    <property type="match status" value="1"/>
</dbReference>
<dbReference type="OMA" id="QHFAWER"/>
<protein>
    <recommendedName>
        <fullName evidence="3">Ketoreductase domain-containing protein</fullName>
    </recommendedName>
</protein>
<dbReference type="InterPro" id="IPR002347">
    <property type="entry name" value="SDR_fam"/>
</dbReference>
<organism evidence="4 5">
    <name type="scientific">Baudoinia panamericana (strain UAMH 10762)</name>
    <name type="common">Angels' share fungus</name>
    <name type="synonym">Baudoinia compniacensis (strain UAMH 10762)</name>
    <dbReference type="NCBI Taxonomy" id="717646"/>
    <lineage>
        <taxon>Eukaryota</taxon>
        <taxon>Fungi</taxon>
        <taxon>Dikarya</taxon>
        <taxon>Ascomycota</taxon>
        <taxon>Pezizomycotina</taxon>
        <taxon>Dothideomycetes</taxon>
        <taxon>Dothideomycetidae</taxon>
        <taxon>Mycosphaerellales</taxon>
        <taxon>Teratosphaeriaceae</taxon>
        <taxon>Baudoinia</taxon>
    </lineage>
</organism>
<reference evidence="4 5" key="1">
    <citation type="journal article" date="2012" name="PLoS Pathog.">
        <title>Diverse lifestyles and strategies of plant pathogenesis encoded in the genomes of eighteen Dothideomycetes fungi.</title>
        <authorList>
            <person name="Ohm R.A."/>
            <person name="Feau N."/>
            <person name="Henrissat B."/>
            <person name="Schoch C.L."/>
            <person name="Horwitz B.A."/>
            <person name="Barry K.W."/>
            <person name="Condon B.J."/>
            <person name="Copeland A.C."/>
            <person name="Dhillon B."/>
            <person name="Glaser F."/>
            <person name="Hesse C.N."/>
            <person name="Kosti I."/>
            <person name="LaButti K."/>
            <person name="Lindquist E.A."/>
            <person name="Lucas S."/>
            <person name="Salamov A.A."/>
            <person name="Bradshaw R.E."/>
            <person name="Ciuffetti L."/>
            <person name="Hamelin R.C."/>
            <person name="Kema G.H.J."/>
            <person name="Lawrence C."/>
            <person name="Scott J.A."/>
            <person name="Spatafora J.W."/>
            <person name="Turgeon B.G."/>
            <person name="de Wit P.J.G.M."/>
            <person name="Zhong S."/>
            <person name="Goodwin S.B."/>
            <person name="Grigoriev I.V."/>
        </authorList>
    </citation>
    <scope>NUCLEOTIDE SEQUENCE [LARGE SCALE GENOMIC DNA]</scope>
    <source>
        <strain evidence="4 5">UAMH 10762</strain>
    </source>
</reference>
<feature type="domain" description="Ketoreductase" evidence="3">
    <location>
        <begin position="36"/>
        <end position="238"/>
    </location>
</feature>
<dbReference type="HOGENOM" id="CLU_010194_8_2_1"/>
<dbReference type="OrthoDB" id="1933717at2759"/>
<evidence type="ECO:0000313" key="4">
    <source>
        <dbReference type="EMBL" id="EMC96406.1"/>
    </source>
</evidence>
<evidence type="ECO:0000256" key="1">
    <source>
        <dbReference type="ARBA" id="ARBA00006484"/>
    </source>
</evidence>
<gene>
    <name evidence="4" type="ORF">BAUCODRAFT_122411</name>
</gene>
<dbReference type="eggNOG" id="KOG0725">
    <property type="taxonomic scope" value="Eukaryota"/>
</dbReference>
<name>M2MIA6_BAUPA</name>